<name>A0ABT9AF03_9BACT</name>
<dbReference type="Proteomes" id="UP001167796">
    <property type="component" value="Unassembled WGS sequence"/>
</dbReference>
<proteinExistence type="predicted"/>
<keyword evidence="2" id="KW-1185">Reference proteome</keyword>
<comment type="caution">
    <text evidence="1">The sequence shown here is derived from an EMBL/GenBank/DDBJ whole genome shotgun (WGS) entry which is preliminary data.</text>
</comment>
<accession>A0ABT9AF03</accession>
<protein>
    <submittedName>
        <fullName evidence="1">Uncharacterized protein</fullName>
    </submittedName>
</protein>
<reference evidence="1" key="1">
    <citation type="submission" date="2023-07" db="EMBL/GenBank/DDBJ databases">
        <authorList>
            <person name="Kim M.K."/>
        </authorList>
    </citation>
    <scope>NUCLEOTIDE SEQUENCE</scope>
    <source>
        <strain evidence="1">M29</strain>
    </source>
</reference>
<organism evidence="1 2">
    <name type="scientific">Hymenobacter mellowenesis</name>
    <dbReference type="NCBI Taxonomy" id="3063995"/>
    <lineage>
        <taxon>Bacteria</taxon>
        <taxon>Pseudomonadati</taxon>
        <taxon>Bacteroidota</taxon>
        <taxon>Cytophagia</taxon>
        <taxon>Cytophagales</taxon>
        <taxon>Hymenobacteraceae</taxon>
        <taxon>Hymenobacter</taxon>
    </lineage>
</organism>
<evidence type="ECO:0000313" key="1">
    <source>
        <dbReference type="EMBL" id="MDO7847967.1"/>
    </source>
</evidence>
<dbReference type="RefSeq" id="WP_305012649.1">
    <property type="nucleotide sequence ID" value="NZ_JAUQSX010000008.1"/>
</dbReference>
<sequence>MTHFRFRYKCMSYRRWRCRASRRSTQRFMVPLATTGFAPSAAAWRRMLPAPVRLQPAAKALQIGDYVVGEEGDLLLYGHPDIRY</sequence>
<dbReference type="EMBL" id="JAUQSX010000008">
    <property type="protein sequence ID" value="MDO7847967.1"/>
    <property type="molecule type" value="Genomic_DNA"/>
</dbReference>
<gene>
    <name evidence="1" type="ORF">Q5H92_16495</name>
</gene>
<evidence type="ECO:0000313" key="2">
    <source>
        <dbReference type="Proteomes" id="UP001167796"/>
    </source>
</evidence>